<dbReference type="RefSeq" id="XP_026616926.1">
    <property type="nucleotide sequence ID" value="XM_026761570.1"/>
</dbReference>
<dbReference type="Proteomes" id="UP000215305">
    <property type="component" value="Unassembled WGS sequence"/>
</dbReference>
<sequence length="213" mass="21969">MASPAKAKPEGILGLSASEAKILLLGFLCITEQYKVDYEKLASKGGYTAGSASVLFLKAKRKLVELNPDNSTENGSSTAGEASSSKPATTTPKKGPAKRKKAVAGAEDGGADGEEAATPTKPKRQRKTPAKKGAAAKAEGGNVENGNSASGVEPEPLKSGDVIKNETVEEGIDDSELTIKAEHEDVMDDAELDAELDALEAAQRGIKAEDAST</sequence>
<feature type="compositionally biased region" description="Basic residues" evidence="1">
    <location>
        <begin position="121"/>
        <end position="130"/>
    </location>
</feature>
<organism evidence="2 3">
    <name type="scientific">Aspergillus thermomutatus</name>
    <name type="common">Neosartorya pseudofischeri</name>
    <dbReference type="NCBI Taxonomy" id="41047"/>
    <lineage>
        <taxon>Eukaryota</taxon>
        <taxon>Fungi</taxon>
        <taxon>Dikarya</taxon>
        <taxon>Ascomycota</taxon>
        <taxon>Pezizomycotina</taxon>
        <taxon>Eurotiomycetes</taxon>
        <taxon>Eurotiomycetidae</taxon>
        <taxon>Eurotiales</taxon>
        <taxon>Aspergillaceae</taxon>
        <taxon>Aspergillus</taxon>
        <taxon>Aspergillus subgen. Fumigati</taxon>
    </lineage>
</organism>
<evidence type="ECO:0000313" key="3">
    <source>
        <dbReference type="Proteomes" id="UP000215305"/>
    </source>
</evidence>
<dbReference type="VEuPathDB" id="FungiDB:CDV56_107951"/>
<protein>
    <recommendedName>
        <fullName evidence="4">Histone h1.3</fullName>
    </recommendedName>
</protein>
<dbReference type="AlphaFoldDB" id="A0A397HMG8"/>
<dbReference type="STRING" id="41047.A0A397HMG8"/>
<dbReference type="OrthoDB" id="5403747at2759"/>
<feature type="region of interest" description="Disordered" evidence="1">
    <location>
        <begin position="67"/>
        <end position="174"/>
    </location>
</feature>
<reference evidence="2" key="1">
    <citation type="submission" date="2018-08" db="EMBL/GenBank/DDBJ databases">
        <title>Draft genome sequence of azole-resistant Aspergillus thermomutatus (Neosartorya pseudofischeri) strain HMR AF 39, isolated from a human nasal aspirate.</title>
        <authorList>
            <person name="Parent-Michaud M."/>
            <person name="Dufresne P.J."/>
            <person name="Fournier E."/>
            <person name="Martineau C."/>
            <person name="Moreira S."/>
            <person name="Perkins V."/>
            <person name="De Repentigny L."/>
            <person name="Dufresne S.F."/>
        </authorList>
    </citation>
    <scope>NUCLEOTIDE SEQUENCE [LARGE SCALE GENOMIC DNA]</scope>
    <source>
        <strain evidence="2">HMR AF 39</strain>
    </source>
</reference>
<evidence type="ECO:0000256" key="1">
    <source>
        <dbReference type="SAM" id="MobiDB-lite"/>
    </source>
</evidence>
<dbReference type="EMBL" id="NKHU02000034">
    <property type="protein sequence ID" value="RHZ62796.1"/>
    <property type="molecule type" value="Genomic_DNA"/>
</dbReference>
<feature type="compositionally biased region" description="Low complexity" evidence="1">
    <location>
        <begin position="131"/>
        <end position="141"/>
    </location>
</feature>
<feature type="compositionally biased region" description="Basic and acidic residues" evidence="1">
    <location>
        <begin position="155"/>
        <end position="167"/>
    </location>
</feature>
<gene>
    <name evidence="2" type="ORF">CDV56_107951</name>
</gene>
<dbReference type="GeneID" id="38129925"/>
<evidence type="ECO:0000313" key="2">
    <source>
        <dbReference type="EMBL" id="RHZ62796.1"/>
    </source>
</evidence>
<accession>A0A397HMG8</accession>
<name>A0A397HMG8_ASPTH</name>
<proteinExistence type="predicted"/>
<comment type="caution">
    <text evidence="2">The sequence shown here is derived from an EMBL/GenBank/DDBJ whole genome shotgun (WGS) entry which is preliminary data.</text>
</comment>
<keyword evidence="3" id="KW-1185">Reference proteome</keyword>
<feature type="compositionally biased region" description="Polar residues" evidence="1">
    <location>
        <begin position="68"/>
        <end position="92"/>
    </location>
</feature>
<evidence type="ECO:0008006" key="4">
    <source>
        <dbReference type="Google" id="ProtNLM"/>
    </source>
</evidence>